<dbReference type="InterPro" id="IPR036389">
    <property type="entry name" value="RNase_III_sf"/>
</dbReference>
<evidence type="ECO:0000256" key="23">
    <source>
        <dbReference type="PROSITE-ProRule" id="PRU00266"/>
    </source>
</evidence>
<feature type="compositionally biased region" description="Basic residues" evidence="24">
    <location>
        <begin position="673"/>
        <end position="683"/>
    </location>
</feature>
<dbReference type="GO" id="GO:0004525">
    <property type="term" value="F:ribonuclease III activity"/>
    <property type="evidence" value="ECO:0007669"/>
    <property type="project" value="UniProtKB-EC"/>
</dbReference>
<keyword evidence="14" id="KW-0460">Magnesium</keyword>
<feature type="region of interest" description="Disordered" evidence="24">
    <location>
        <begin position="381"/>
        <end position="405"/>
    </location>
</feature>
<dbReference type="SMART" id="SM00535">
    <property type="entry name" value="RIBOc"/>
    <property type="match status" value="2"/>
</dbReference>
<comment type="cofactor">
    <cofactor evidence="2">
        <name>Mn(2+)</name>
        <dbReference type="ChEBI" id="CHEBI:29035"/>
    </cofactor>
</comment>
<evidence type="ECO:0000256" key="13">
    <source>
        <dbReference type="ARBA" id="ARBA00022801"/>
    </source>
</evidence>
<dbReference type="Gene3D" id="3.30.160.20">
    <property type="match status" value="1"/>
</dbReference>
<feature type="compositionally biased region" description="Polar residues" evidence="24">
    <location>
        <begin position="97"/>
        <end position="119"/>
    </location>
</feature>
<comment type="function">
    <text evidence="20">Executes the initial step of microRNA (miRNA) processing in the nucleus, that is the cleavage of pri-miRNA to release pre-miRNA. Involved in pre-rRNA processing. Cleaves double-strand RNA and does not cleave single-strand RNA. Involved in fertility. Required for the function or synthesis of the let-7 miRNA.</text>
</comment>
<evidence type="ECO:0000256" key="21">
    <source>
        <dbReference type="ARBA" id="ARBA00078955"/>
    </source>
</evidence>
<feature type="region of interest" description="Disordered" evidence="24">
    <location>
        <begin position="265"/>
        <end position="313"/>
    </location>
</feature>
<sequence length="1750" mass="199524">MSWDQSRSGQPSQGHCSYPCSYPRSDDVKPNIHPQNSHSTNEHASNTALTLRKADIITNAAPPLHMIDIKQPPPGFSQSCNHKILLSKSYDCKTGTTQVDNLPNQTNSIPSGSISNNHPTSKHLYKNFSSSFPNNNIFQSSREVPSVPDSSLYQSSFSHNSILPTSQLLSTCQNCANPPIGPSNNQTNGRNFHHDWQVPASTPLPFLNVPPPPTLHSTSVASQPHIMLPPLNVPPPNLTFNKPTSSQSTSSVVLNGRILNSVHTLTQSTNHVNGDNERPPRNSNGIHPPLQQRNYLENGHSLNNLPRSNSSNRFADTFSDFKMSFNVPPPSFTIPPPPRTRNLNDASHLRSPMPEVKSETPNSYCGRPNSAVSDQFSPPFRNNLPQENSNLNSVVKRPRSTEDQSCDYLRNNGYPINSLSRSSGISDIKMDIPNVQFNSDQLTLNTNTGKNSSFCRSTRTNYSDIQRENDVQSSSLDTQNHGYNRNSDNQRELEHGVLRSSSVSTQNHGYKCNSDTQREYDVRSRSHSSQNNGNRNQPSSRSPSRADLRVNRSTQPNNHHTRRSRSPSRHNSTDSRLQHISRSNVTRQDDPIKASRVRRSNSQTKNSTSRRKRSSESRSGHSTESSSRYHSSRSESRSRHSTEGSSRYHSSSNNRSKRSRSASRSRQPESQSKRFRRRSRSRSSHRENESSRSGSRVTNSRSNNGRHKSKYENLKSSAVDKRYEANHDKEPMTSKKTSDSRSRAETTSRSSKNRNESRSPANRKEPLSRLDKWRMNNCSSETEMTEKFNTLAAMEADQIIEQEKKIWTRSAPADLHYTKCDSSEAYECTQKSRGVCSEFESIIQTFVKAKASKTPFDYTANRKRIKRKCSHCASHGNVSSDSESSDSSDEDGDGEEDNWMMELQLKQNHPDRLHPELWFNDKGEMNDGPLCRCSTKSRRSGIRHNIYAGEEQQAHCNPNTNNPDKLYHYRVTVSPPTNFLINKPTVIEHDNHEFIFEGFSLFSHHPLEKLPTCKVIRFNIQYTIVYIEEKVPNGFTVGETEVFFKYLFHEVLELVDLDLKSANDKDGCPQFHIMPRFVRELKDNGKELLPMYRVLEHFITSFGPVITEEKAKSKDELSTYEWQDFADDVKGMIIVKPGAKPCAMRVDQLDRESETKDIHPDAVHFGSRPLQLCFAGSPEFQKLWKEYVKLRHLVANKPKRTAEDKRRLAAKEQKLQEMRTNSKMKRGVTVAISSRGFYRTGIMCDMVQHAMLIPVLICHLRFHRSLNVLENRIEYKFKNRYLLQLALTHPSYRENFGTNPDHARNSLSNCGVRQPEYGDRRIHFQNTRKRGINTLINIMSKLGRKVATESNITHNERLEFLGDAVVEFITSIHLFHVFPDIEEGGLATYRAAIVQNQHLAHLAKKIGLEDFMLYAHGSDLCHEVELKHAMANCFEALMGALFLDAGIHVADRVFSCVLYKDNEVRFNQWMYYPQHPLQEQEPDGDRHWVKHSPLLKKLQYLEHSSGVIFYHIRLLARVFTTRSMGYTNLTMGSNQRLEFLGDTVLQLITSDYLYNHFPEHHEGHLSLLRSSLVNNRTQSVVCNDIVMPFFANLINPKIDLKMKDRADLLEAFLGAMYIDKGMEACEQFCSMCFFPRLQYFILNQEWNDPKSKLQQCCLTLRTLDGGEPDIPIYKVIEHVGPTNSRSYSVAVYFRNERLAKATGNSIQQAEMNAAKVALEKCPSICPQLDHQKRVIAKSLEIQKHEGLLTE</sequence>
<feature type="region of interest" description="Disordered" evidence="24">
    <location>
        <begin position="873"/>
        <end position="896"/>
    </location>
</feature>
<keyword evidence="13" id="KW-0378">Hydrolase</keyword>
<comment type="catalytic activity">
    <reaction evidence="1">
        <text>Endonucleolytic cleavage to 5'-phosphomonoester.</text>
        <dbReference type="EC" id="3.1.26.3"/>
    </reaction>
</comment>
<reference evidence="27" key="1">
    <citation type="submission" date="2021-05" db="EMBL/GenBank/DDBJ databases">
        <authorList>
            <person name="Alioto T."/>
            <person name="Alioto T."/>
            <person name="Gomez Garrido J."/>
        </authorList>
    </citation>
    <scope>NUCLEOTIDE SEQUENCE</scope>
</reference>
<protein>
    <recommendedName>
        <fullName evidence="7">Ribonuclease 3</fullName>
        <ecNumber evidence="6">3.1.26.3</ecNumber>
    </recommendedName>
    <alternativeName>
        <fullName evidence="19">Ribonuclease III</fullName>
    </alternativeName>
    <alternativeName>
        <fullName evidence="21 22">protein Drosha</fullName>
    </alternativeName>
</protein>
<feature type="compositionally biased region" description="Polar residues" evidence="24">
    <location>
        <begin position="499"/>
        <end position="508"/>
    </location>
</feature>
<evidence type="ECO:0000256" key="1">
    <source>
        <dbReference type="ARBA" id="ARBA00000109"/>
    </source>
</evidence>
<evidence type="ECO:0000256" key="8">
    <source>
        <dbReference type="ARBA" id="ARBA00022517"/>
    </source>
</evidence>
<dbReference type="InterPro" id="IPR014720">
    <property type="entry name" value="dsRBD_dom"/>
</dbReference>
<dbReference type="GO" id="GO:0031054">
    <property type="term" value="P:pre-miRNA processing"/>
    <property type="evidence" value="ECO:0007669"/>
    <property type="project" value="InterPro"/>
</dbReference>
<keyword evidence="8" id="KW-0690">Ribosome biogenesis</keyword>
<feature type="compositionally biased region" description="Basic and acidic residues" evidence="24">
    <location>
        <begin position="753"/>
        <end position="773"/>
    </location>
</feature>
<feature type="domain" description="RNase III" evidence="26">
    <location>
        <begin position="1498"/>
        <end position="1621"/>
    </location>
</feature>
<evidence type="ECO:0000256" key="16">
    <source>
        <dbReference type="ARBA" id="ARBA00023156"/>
    </source>
</evidence>
<dbReference type="GO" id="GO:0070877">
    <property type="term" value="C:microprocessor complex"/>
    <property type="evidence" value="ECO:0007669"/>
    <property type="project" value="TreeGrafter"/>
</dbReference>
<dbReference type="GO" id="GO:0031053">
    <property type="term" value="P:primary miRNA processing"/>
    <property type="evidence" value="ECO:0007669"/>
    <property type="project" value="TreeGrafter"/>
</dbReference>
<proteinExistence type="inferred from homology"/>
<feature type="domain" description="RNase III" evidence="26">
    <location>
        <begin position="1266"/>
        <end position="1446"/>
    </location>
</feature>
<dbReference type="EC" id="3.1.26.3" evidence="6"/>
<keyword evidence="12" id="KW-0255">Endonuclease</keyword>
<keyword evidence="11" id="KW-0677">Repeat</keyword>
<evidence type="ECO:0000256" key="5">
    <source>
        <dbReference type="ARBA" id="ARBA00010183"/>
    </source>
</evidence>
<evidence type="ECO:0000256" key="2">
    <source>
        <dbReference type="ARBA" id="ARBA00001936"/>
    </source>
</evidence>
<evidence type="ECO:0000256" key="3">
    <source>
        <dbReference type="ARBA" id="ARBA00001946"/>
    </source>
</evidence>
<dbReference type="Pfam" id="PF14622">
    <property type="entry name" value="Ribonucleas_3_3"/>
    <property type="match status" value="1"/>
</dbReference>
<feature type="compositionally biased region" description="Basic and acidic residues" evidence="24">
    <location>
        <begin position="710"/>
        <end position="746"/>
    </location>
</feature>
<accession>A0A8D9AAF1</accession>
<evidence type="ECO:0000256" key="15">
    <source>
        <dbReference type="ARBA" id="ARBA00022884"/>
    </source>
</evidence>
<feature type="compositionally biased region" description="Low complexity" evidence="24">
    <location>
        <begin position="643"/>
        <end position="654"/>
    </location>
</feature>
<dbReference type="CDD" id="cd00593">
    <property type="entry name" value="RIBOc"/>
    <property type="match status" value="2"/>
</dbReference>
<evidence type="ECO:0000256" key="14">
    <source>
        <dbReference type="ARBA" id="ARBA00022842"/>
    </source>
</evidence>
<dbReference type="Gene3D" id="1.10.1520.10">
    <property type="entry name" value="Ribonuclease III domain"/>
    <property type="match status" value="2"/>
</dbReference>
<dbReference type="GO" id="GO:0003723">
    <property type="term" value="F:RNA binding"/>
    <property type="evidence" value="ECO:0007669"/>
    <property type="project" value="UniProtKB-UniRule"/>
</dbReference>
<dbReference type="PROSITE" id="PS50137">
    <property type="entry name" value="DS_RBD"/>
    <property type="match status" value="1"/>
</dbReference>
<dbReference type="PANTHER" id="PTHR11207">
    <property type="entry name" value="RIBONUCLEASE III"/>
    <property type="match status" value="1"/>
</dbReference>
<feature type="compositionally biased region" description="Basic and acidic residues" evidence="24">
    <location>
        <begin position="632"/>
        <end position="642"/>
    </location>
</feature>
<feature type="domain" description="DRBM" evidence="25">
    <location>
        <begin position="1648"/>
        <end position="1723"/>
    </location>
</feature>
<keyword evidence="10" id="KW-0479">Metal-binding</keyword>
<dbReference type="CDD" id="cd19877">
    <property type="entry name" value="DSRM_RNAse_III_meta_like"/>
    <property type="match status" value="1"/>
</dbReference>
<comment type="similarity">
    <text evidence="5">Belongs to the ribonuclease III family.</text>
</comment>
<evidence type="ECO:0000256" key="10">
    <source>
        <dbReference type="ARBA" id="ARBA00022723"/>
    </source>
</evidence>
<evidence type="ECO:0000313" key="27">
    <source>
        <dbReference type="EMBL" id="CAG6762709.1"/>
    </source>
</evidence>
<dbReference type="SUPFAM" id="SSF69065">
    <property type="entry name" value="RNase III domain-like"/>
    <property type="match status" value="2"/>
</dbReference>
<feature type="region of interest" description="Disordered" evidence="24">
    <location>
        <begin position="1"/>
        <end position="46"/>
    </location>
</feature>
<dbReference type="FunFam" id="1.10.1520.10:FF:000002">
    <property type="entry name" value="Drosha ribonuclease III"/>
    <property type="match status" value="1"/>
</dbReference>
<feature type="compositionally biased region" description="Polar residues" evidence="24">
    <location>
        <begin position="447"/>
        <end position="464"/>
    </location>
</feature>
<feature type="compositionally biased region" description="Basic residues" evidence="24">
    <location>
        <begin position="559"/>
        <end position="568"/>
    </location>
</feature>
<feature type="compositionally biased region" description="Basic and acidic residues" evidence="24">
    <location>
        <begin position="488"/>
        <end position="497"/>
    </location>
</feature>
<keyword evidence="16" id="KW-0221">Differentiation</keyword>
<evidence type="ECO:0000256" key="4">
    <source>
        <dbReference type="ARBA" id="ARBA00004123"/>
    </source>
</evidence>
<feature type="region of interest" description="Disordered" evidence="24">
    <location>
        <begin position="447"/>
        <end position="773"/>
    </location>
</feature>
<dbReference type="FunFam" id="3.30.160.20:FF:000012">
    <property type="entry name" value="Drosha ribonuclease III"/>
    <property type="match status" value="1"/>
</dbReference>
<dbReference type="PROSITE" id="PS50142">
    <property type="entry name" value="RNASE_3_2"/>
    <property type="match status" value="2"/>
</dbReference>
<dbReference type="Pfam" id="PF26050">
    <property type="entry name" value="Helical_CED_Drosha"/>
    <property type="match status" value="1"/>
</dbReference>
<dbReference type="SMART" id="SM00358">
    <property type="entry name" value="DSRM"/>
    <property type="match status" value="1"/>
</dbReference>
<feature type="compositionally biased region" description="Polar residues" evidence="24">
    <location>
        <begin position="471"/>
        <end position="487"/>
    </location>
</feature>
<feature type="compositionally biased region" description="Polar residues" evidence="24">
    <location>
        <begin position="281"/>
        <end position="295"/>
    </location>
</feature>
<dbReference type="GO" id="GO:0046872">
    <property type="term" value="F:metal ion binding"/>
    <property type="evidence" value="ECO:0007669"/>
    <property type="project" value="UniProtKB-KW"/>
</dbReference>
<feature type="region of interest" description="Disordered" evidence="24">
    <location>
        <begin position="97"/>
        <end position="122"/>
    </location>
</feature>
<feature type="compositionally biased region" description="Acidic residues" evidence="24">
    <location>
        <begin position="883"/>
        <end position="896"/>
    </location>
</feature>
<dbReference type="GO" id="GO:0007506">
    <property type="term" value="P:gonadal mesoderm development"/>
    <property type="evidence" value="ECO:0007669"/>
    <property type="project" value="UniProtKB-KW"/>
</dbReference>
<dbReference type="HAMAP" id="MF_00104">
    <property type="entry name" value="RNase_III"/>
    <property type="match status" value="1"/>
</dbReference>
<feature type="compositionally biased region" description="Low complexity" evidence="24">
    <location>
        <begin position="528"/>
        <end position="543"/>
    </location>
</feature>
<keyword evidence="17" id="KW-0464">Manganese</keyword>
<comment type="subcellular location">
    <subcellularLocation>
        <location evidence="4">Nucleus</location>
    </subcellularLocation>
</comment>
<dbReference type="PROSITE" id="PS00517">
    <property type="entry name" value="RNASE_3_1"/>
    <property type="match status" value="1"/>
</dbReference>
<dbReference type="Pfam" id="PF00035">
    <property type="entry name" value="dsrm"/>
    <property type="match status" value="1"/>
</dbReference>
<dbReference type="PANTHER" id="PTHR11207:SF0">
    <property type="entry name" value="RIBONUCLEASE 3"/>
    <property type="match status" value="1"/>
</dbReference>
<evidence type="ECO:0000256" key="7">
    <source>
        <dbReference type="ARBA" id="ARBA00017706"/>
    </source>
</evidence>
<dbReference type="EMBL" id="HBUF01561711">
    <property type="protein sequence ID" value="CAG6762709.1"/>
    <property type="molecule type" value="Transcribed_RNA"/>
</dbReference>
<dbReference type="GO" id="GO:0006364">
    <property type="term" value="P:rRNA processing"/>
    <property type="evidence" value="ECO:0007669"/>
    <property type="project" value="InterPro"/>
</dbReference>
<dbReference type="InterPro" id="IPR000999">
    <property type="entry name" value="RNase_III_dom"/>
</dbReference>
<keyword evidence="15 23" id="KW-0694">RNA-binding</keyword>
<name>A0A8D9AAF1_9HEMI</name>
<organism evidence="27">
    <name type="scientific">Cacopsylla melanoneura</name>
    <dbReference type="NCBI Taxonomy" id="428564"/>
    <lineage>
        <taxon>Eukaryota</taxon>
        <taxon>Metazoa</taxon>
        <taxon>Ecdysozoa</taxon>
        <taxon>Arthropoda</taxon>
        <taxon>Hexapoda</taxon>
        <taxon>Insecta</taxon>
        <taxon>Pterygota</taxon>
        <taxon>Neoptera</taxon>
        <taxon>Paraneoptera</taxon>
        <taxon>Hemiptera</taxon>
        <taxon>Sternorrhyncha</taxon>
        <taxon>Psylloidea</taxon>
        <taxon>Psyllidae</taxon>
        <taxon>Psyllinae</taxon>
        <taxon>Cacopsylla</taxon>
    </lineage>
</organism>
<keyword evidence="18" id="KW-0539">Nucleus</keyword>
<dbReference type="Pfam" id="PF00636">
    <property type="entry name" value="Ribonuclease_3"/>
    <property type="match status" value="1"/>
</dbReference>
<evidence type="ECO:0000259" key="26">
    <source>
        <dbReference type="PROSITE" id="PS50142"/>
    </source>
</evidence>
<dbReference type="InterPro" id="IPR044442">
    <property type="entry name" value="RNAse_III_DSRM__animal"/>
</dbReference>
<evidence type="ECO:0000256" key="19">
    <source>
        <dbReference type="ARBA" id="ARBA00032486"/>
    </source>
</evidence>
<dbReference type="InterPro" id="IPR058938">
    <property type="entry name" value="Helical_CED_Drosha"/>
</dbReference>
<evidence type="ECO:0000256" key="12">
    <source>
        <dbReference type="ARBA" id="ARBA00022759"/>
    </source>
</evidence>
<dbReference type="InterPro" id="IPR011907">
    <property type="entry name" value="RNase_III"/>
</dbReference>
<feature type="compositionally biased region" description="Polar residues" evidence="24">
    <location>
        <begin position="1"/>
        <end position="15"/>
    </location>
</feature>
<dbReference type="SUPFAM" id="SSF54768">
    <property type="entry name" value="dsRNA-binding domain-like"/>
    <property type="match status" value="1"/>
</dbReference>
<keyword evidence="16" id="KW-0334">Gonadal differentiation</keyword>
<feature type="compositionally biased region" description="Low complexity" evidence="24">
    <location>
        <begin position="301"/>
        <end position="313"/>
    </location>
</feature>
<evidence type="ECO:0000259" key="25">
    <source>
        <dbReference type="PROSITE" id="PS50137"/>
    </source>
</evidence>
<evidence type="ECO:0000256" key="11">
    <source>
        <dbReference type="ARBA" id="ARBA00022737"/>
    </source>
</evidence>
<evidence type="ECO:0000256" key="20">
    <source>
        <dbReference type="ARBA" id="ARBA00060285"/>
    </source>
</evidence>
<feature type="compositionally biased region" description="Polar residues" evidence="24">
    <location>
        <begin position="383"/>
        <end position="393"/>
    </location>
</feature>
<evidence type="ECO:0000256" key="17">
    <source>
        <dbReference type="ARBA" id="ARBA00023211"/>
    </source>
</evidence>
<feature type="compositionally biased region" description="Polar residues" evidence="24">
    <location>
        <begin position="33"/>
        <end position="46"/>
    </location>
</feature>
<evidence type="ECO:0000256" key="9">
    <source>
        <dbReference type="ARBA" id="ARBA00022722"/>
    </source>
</evidence>
<evidence type="ECO:0000256" key="6">
    <source>
        <dbReference type="ARBA" id="ARBA00012177"/>
    </source>
</evidence>
<evidence type="ECO:0000256" key="24">
    <source>
        <dbReference type="SAM" id="MobiDB-lite"/>
    </source>
</evidence>
<comment type="cofactor">
    <cofactor evidence="3">
        <name>Mg(2+)</name>
        <dbReference type="ChEBI" id="CHEBI:18420"/>
    </cofactor>
</comment>
<evidence type="ECO:0000256" key="22">
    <source>
        <dbReference type="ARBA" id="ARBA00083702"/>
    </source>
</evidence>
<keyword evidence="9" id="KW-0540">Nuclease</keyword>
<evidence type="ECO:0000256" key="18">
    <source>
        <dbReference type="ARBA" id="ARBA00023242"/>
    </source>
</evidence>